<keyword evidence="4" id="KW-1185">Reference proteome</keyword>
<dbReference type="Gene3D" id="2.30.30.90">
    <property type="match status" value="1"/>
</dbReference>
<organism evidence="3 4">
    <name type="scientific">Diplocloster agilis</name>
    <dbReference type="NCBI Taxonomy" id="2850323"/>
    <lineage>
        <taxon>Bacteria</taxon>
        <taxon>Bacillati</taxon>
        <taxon>Bacillota</taxon>
        <taxon>Clostridia</taxon>
        <taxon>Lachnospirales</taxon>
        <taxon>Lachnospiraceae</taxon>
        <taxon>Diplocloster</taxon>
    </lineage>
</organism>
<dbReference type="SUPFAM" id="SSF50037">
    <property type="entry name" value="C-terminal domain of transcriptional repressors"/>
    <property type="match status" value="1"/>
</dbReference>
<dbReference type="InterPro" id="IPR008988">
    <property type="entry name" value="Transcriptional_repressor_C"/>
</dbReference>
<dbReference type="InterPro" id="IPR007167">
    <property type="entry name" value="Fe-transptr_FeoA-like"/>
</dbReference>
<name>A0A949NDL0_9FIRM</name>
<dbReference type="InterPro" id="IPR053184">
    <property type="entry name" value="FeoA-like"/>
</dbReference>
<sequence length="75" mass="8371">MRLYDGAIGQSYQVVDLGLEDNITRRLESLGINEGTRVEIFNKKRNGAVIIKVRGTRWAIGKQVAKGIDVKEIAQ</sequence>
<dbReference type="PANTHER" id="PTHR43151:SF1">
    <property type="entry name" value="SSR2333 PROTEIN"/>
    <property type="match status" value="1"/>
</dbReference>
<dbReference type="Pfam" id="PF04023">
    <property type="entry name" value="FeoA"/>
    <property type="match status" value="1"/>
</dbReference>
<evidence type="ECO:0000313" key="3">
    <source>
        <dbReference type="EMBL" id="MBU9735274.1"/>
    </source>
</evidence>
<evidence type="ECO:0000256" key="1">
    <source>
        <dbReference type="ARBA" id="ARBA00023004"/>
    </source>
</evidence>
<dbReference type="GO" id="GO:0046914">
    <property type="term" value="F:transition metal ion binding"/>
    <property type="evidence" value="ECO:0007669"/>
    <property type="project" value="InterPro"/>
</dbReference>
<proteinExistence type="predicted"/>
<protein>
    <submittedName>
        <fullName evidence="3">Ferrous iron transport protein A</fullName>
    </submittedName>
</protein>
<evidence type="ECO:0000313" key="4">
    <source>
        <dbReference type="Proteomes" id="UP000712157"/>
    </source>
</evidence>
<evidence type="ECO:0000259" key="2">
    <source>
        <dbReference type="SMART" id="SM00899"/>
    </source>
</evidence>
<dbReference type="PANTHER" id="PTHR43151">
    <property type="entry name" value="FEOA FAMILY PROTEIN"/>
    <property type="match status" value="1"/>
</dbReference>
<dbReference type="Proteomes" id="UP000712157">
    <property type="component" value="Unassembled WGS sequence"/>
</dbReference>
<dbReference type="SMART" id="SM00899">
    <property type="entry name" value="FeoA"/>
    <property type="match status" value="1"/>
</dbReference>
<accession>A0A949NDL0</accession>
<dbReference type="AlphaFoldDB" id="A0A949NDL0"/>
<dbReference type="InterPro" id="IPR038157">
    <property type="entry name" value="FeoA_core_dom"/>
</dbReference>
<keyword evidence="1" id="KW-0408">Iron</keyword>
<gene>
    <name evidence="3" type="ORF">KTH89_01930</name>
</gene>
<reference evidence="3" key="1">
    <citation type="submission" date="2021-06" db="EMBL/GenBank/DDBJ databases">
        <title>Description of novel taxa of the family Lachnospiraceae.</title>
        <authorList>
            <person name="Chaplin A.V."/>
            <person name="Sokolova S.R."/>
            <person name="Pikina A.P."/>
            <person name="Korzhanova M."/>
            <person name="Belova V."/>
            <person name="Korostin D."/>
            <person name="Efimov B.A."/>
        </authorList>
    </citation>
    <scope>NUCLEOTIDE SEQUENCE</scope>
    <source>
        <strain evidence="3">ASD5720</strain>
    </source>
</reference>
<comment type="caution">
    <text evidence="3">The sequence shown here is derived from an EMBL/GenBank/DDBJ whole genome shotgun (WGS) entry which is preliminary data.</text>
</comment>
<dbReference type="RefSeq" id="WP_158344185.1">
    <property type="nucleotide sequence ID" value="NZ_JAHQCW010000002.1"/>
</dbReference>
<feature type="domain" description="Ferrous iron transporter FeoA-like" evidence="2">
    <location>
        <begin position="1"/>
        <end position="72"/>
    </location>
</feature>
<dbReference type="EMBL" id="JAHQCW010000002">
    <property type="protein sequence ID" value="MBU9735274.1"/>
    <property type="molecule type" value="Genomic_DNA"/>
</dbReference>